<evidence type="ECO:0000313" key="3">
    <source>
        <dbReference type="Proteomes" id="UP001177670"/>
    </source>
</evidence>
<keyword evidence="3" id="KW-1185">Reference proteome</keyword>
<evidence type="ECO:0000313" key="2">
    <source>
        <dbReference type="EMBL" id="KAK1136577.1"/>
    </source>
</evidence>
<proteinExistence type="predicted"/>
<feature type="region of interest" description="Disordered" evidence="1">
    <location>
        <begin position="60"/>
        <end position="86"/>
    </location>
</feature>
<name>A0AA40KXW8_9HYME</name>
<comment type="caution">
    <text evidence="2">The sequence shown here is derived from an EMBL/GenBank/DDBJ whole genome shotgun (WGS) entry which is preliminary data.</text>
</comment>
<sequence length="119" mass="13374">MLRCSGEFPCYNTYGLGTGTYGKIYWFLSTLSSPVSSENTGHMAGLCSKQTLDRGLKHGTNFPEYVRNTGQRDHPRRQRVSDPSCPILDPRFSEAEGRGTEKAFVLPFGLQFRINSTFE</sequence>
<protein>
    <submittedName>
        <fullName evidence="2">Uncharacterized protein</fullName>
    </submittedName>
</protein>
<dbReference type="Proteomes" id="UP001177670">
    <property type="component" value="Unassembled WGS sequence"/>
</dbReference>
<reference evidence="2" key="1">
    <citation type="submission" date="2021-10" db="EMBL/GenBank/DDBJ databases">
        <title>Melipona bicolor Genome sequencing and assembly.</title>
        <authorList>
            <person name="Araujo N.S."/>
            <person name="Arias M.C."/>
        </authorList>
    </citation>
    <scope>NUCLEOTIDE SEQUENCE</scope>
    <source>
        <strain evidence="2">USP_2M_L1-L4_2017</strain>
        <tissue evidence="2">Whole body</tissue>
    </source>
</reference>
<dbReference type="EMBL" id="JAHYIQ010000001">
    <property type="protein sequence ID" value="KAK1136577.1"/>
    <property type="molecule type" value="Genomic_DNA"/>
</dbReference>
<dbReference type="AlphaFoldDB" id="A0AA40KXW8"/>
<accession>A0AA40KXW8</accession>
<gene>
    <name evidence="2" type="ORF">K0M31_001123</name>
</gene>
<organism evidence="2 3">
    <name type="scientific">Melipona bicolor</name>
    <dbReference type="NCBI Taxonomy" id="60889"/>
    <lineage>
        <taxon>Eukaryota</taxon>
        <taxon>Metazoa</taxon>
        <taxon>Ecdysozoa</taxon>
        <taxon>Arthropoda</taxon>
        <taxon>Hexapoda</taxon>
        <taxon>Insecta</taxon>
        <taxon>Pterygota</taxon>
        <taxon>Neoptera</taxon>
        <taxon>Endopterygota</taxon>
        <taxon>Hymenoptera</taxon>
        <taxon>Apocrita</taxon>
        <taxon>Aculeata</taxon>
        <taxon>Apoidea</taxon>
        <taxon>Anthophila</taxon>
        <taxon>Apidae</taxon>
        <taxon>Melipona</taxon>
    </lineage>
</organism>
<evidence type="ECO:0000256" key="1">
    <source>
        <dbReference type="SAM" id="MobiDB-lite"/>
    </source>
</evidence>